<evidence type="ECO:0000313" key="2">
    <source>
        <dbReference type="Proteomes" id="UP000005426"/>
    </source>
</evidence>
<evidence type="ECO:0000313" key="1">
    <source>
        <dbReference type="EMBL" id="EHK42718.1"/>
    </source>
</evidence>
<proteinExistence type="predicted"/>
<organism evidence="1 2">
    <name type="scientific">Hypocrea atroviridis (strain ATCC 20476 / IMI 206040)</name>
    <name type="common">Trichoderma atroviride</name>
    <dbReference type="NCBI Taxonomy" id="452589"/>
    <lineage>
        <taxon>Eukaryota</taxon>
        <taxon>Fungi</taxon>
        <taxon>Dikarya</taxon>
        <taxon>Ascomycota</taxon>
        <taxon>Pezizomycotina</taxon>
        <taxon>Sordariomycetes</taxon>
        <taxon>Hypocreomycetidae</taxon>
        <taxon>Hypocreales</taxon>
        <taxon>Hypocreaceae</taxon>
        <taxon>Trichoderma</taxon>
    </lineage>
</organism>
<keyword evidence="2" id="KW-1185">Reference proteome</keyword>
<gene>
    <name evidence="1" type="ORF">TRIATDRAFT_285432</name>
</gene>
<dbReference type="EMBL" id="ABDG02000026">
    <property type="protein sequence ID" value="EHK42718.1"/>
    <property type="molecule type" value="Genomic_DNA"/>
</dbReference>
<sequence length="164" mass="18936">MARQSMRVRVSKDPPSSLRGCVQLLIWPIQKKKQSYIQTHFGEFGQRHSAGSISWHFRGSRRRKSIASKQTAYVQLEELPSTSFQAPSWRRRKPTTSEQTTCVQLEEVPSTTFQAPSWRRRKPTMIKQTARVQLEELPTSDWKNCLQPTGRTACYQLEGPPAFN</sequence>
<protein>
    <submittedName>
        <fullName evidence="1">Uncharacterized protein</fullName>
    </submittedName>
</protein>
<dbReference type="Proteomes" id="UP000005426">
    <property type="component" value="Unassembled WGS sequence"/>
</dbReference>
<accession>G9P2N7</accession>
<dbReference type="HOGENOM" id="CLU_1619263_0_0_1"/>
<dbReference type="AlphaFoldDB" id="G9P2N7"/>
<comment type="caution">
    <text evidence="1">The sequence shown here is derived from an EMBL/GenBank/DDBJ whole genome shotgun (WGS) entry which is preliminary data.</text>
</comment>
<reference evidence="1 2" key="1">
    <citation type="journal article" date="2011" name="Genome Biol.">
        <title>Comparative genome sequence analysis underscores mycoparasitism as the ancestral life style of Trichoderma.</title>
        <authorList>
            <person name="Kubicek C.P."/>
            <person name="Herrera-Estrella A."/>
            <person name="Seidl-Seiboth V."/>
            <person name="Martinez D.A."/>
            <person name="Druzhinina I.S."/>
            <person name="Thon M."/>
            <person name="Zeilinger S."/>
            <person name="Casas-Flores S."/>
            <person name="Horwitz B.A."/>
            <person name="Mukherjee P.K."/>
            <person name="Mukherjee M."/>
            <person name="Kredics L."/>
            <person name="Alcaraz L.D."/>
            <person name="Aerts A."/>
            <person name="Antal Z."/>
            <person name="Atanasova L."/>
            <person name="Cervantes-Badillo M.G."/>
            <person name="Challacombe J."/>
            <person name="Chertkov O."/>
            <person name="McCluskey K."/>
            <person name="Coulpier F."/>
            <person name="Deshpande N."/>
            <person name="von Doehren H."/>
            <person name="Ebbole D.J."/>
            <person name="Esquivel-Naranjo E.U."/>
            <person name="Fekete E."/>
            <person name="Flipphi M."/>
            <person name="Glaser F."/>
            <person name="Gomez-Rodriguez E.Y."/>
            <person name="Gruber S."/>
            <person name="Han C."/>
            <person name="Henrissat B."/>
            <person name="Hermosa R."/>
            <person name="Hernandez-Onate M."/>
            <person name="Karaffa L."/>
            <person name="Kosti I."/>
            <person name="Le Crom S."/>
            <person name="Lindquist E."/>
            <person name="Lucas S."/>
            <person name="Luebeck M."/>
            <person name="Luebeck P.S."/>
            <person name="Margeot A."/>
            <person name="Metz B."/>
            <person name="Misra M."/>
            <person name="Nevalainen H."/>
            <person name="Omann M."/>
            <person name="Packer N."/>
            <person name="Perrone G."/>
            <person name="Uresti-Rivera E.E."/>
            <person name="Salamov A."/>
            <person name="Schmoll M."/>
            <person name="Seiboth B."/>
            <person name="Shapiro H."/>
            <person name="Sukno S."/>
            <person name="Tamayo-Ramos J.A."/>
            <person name="Tisch D."/>
            <person name="Wiest A."/>
            <person name="Wilkinson H.H."/>
            <person name="Zhang M."/>
            <person name="Coutinho P.M."/>
            <person name="Kenerley C.M."/>
            <person name="Monte E."/>
            <person name="Baker S.E."/>
            <person name="Grigoriev I.V."/>
        </authorList>
    </citation>
    <scope>NUCLEOTIDE SEQUENCE [LARGE SCALE GENOMIC DNA]</scope>
    <source>
        <strain evidence="2">ATCC 20476 / IMI 206040</strain>
    </source>
</reference>
<name>G9P2N7_HYPAI</name>